<dbReference type="AlphaFoldDB" id="A0A1H9D5R4"/>
<evidence type="ECO:0000313" key="3">
    <source>
        <dbReference type="Proteomes" id="UP000198648"/>
    </source>
</evidence>
<keyword evidence="1" id="KW-0472">Membrane</keyword>
<reference evidence="2 3" key="1">
    <citation type="submission" date="2016-10" db="EMBL/GenBank/DDBJ databases">
        <authorList>
            <person name="de Groot N.N."/>
        </authorList>
    </citation>
    <scope>NUCLEOTIDE SEQUENCE [LARGE SCALE GENOMIC DNA]</scope>
    <source>
        <strain evidence="2 3">DSM 27078</strain>
    </source>
</reference>
<keyword evidence="3" id="KW-1185">Reference proteome</keyword>
<accession>A0A1H9D5R4</accession>
<dbReference type="EMBL" id="FOEI01000006">
    <property type="protein sequence ID" value="SEQ08203.1"/>
    <property type="molecule type" value="Genomic_DNA"/>
</dbReference>
<keyword evidence="1" id="KW-1133">Transmembrane helix</keyword>
<gene>
    <name evidence="2" type="ORF">SAMN05444005_10620</name>
</gene>
<feature type="transmembrane region" description="Helical" evidence="1">
    <location>
        <begin position="44"/>
        <end position="62"/>
    </location>
</feature>
<dbReference type="STRING" id="1299341.SAMN05444005_10620"/>
<sequence>MNQIRIIESLKFIGLVYLMLGTFSSLYSHFYLNGLFVENNFDKITYGFFNFGCYLGLITYMFLGQKLIFFILTQIFVILTFMLTTKALKELFFIKNKRTK</sequence>
<organism evidence="2 3">
    <name type="scientific">Flavobacterium urocaniciphilum</name>
    <dbReference type="NCBI Taxonomy" id="1299341"/>
    <lineage>
        <taxon>Bacteria</taxon>
        <taxon>Pseudomonadati</taxon>
        <taxon>Bacteroidota</taxon>
        <taxon>Flavobacteriia</taxon>
        <taxon>Flavobacteriales</taxon>
        <taxon>Flavobacteriaceae</taxon>
        <taxon>Flavobacterium</taxon>
    </lineage>
</organism>
<evidence type="ECO:0000256" key="1">
    <source>
        <dbReference type="SAM" id="Phobius"/>
    </source>
</evidence>
<keyword evidence="1" id="KW-0812">Transmembrane</keyword>
<feature type="transmembrane region" description="Helical" evidence="1">
    <location>
        <begin position="12"/>
        <end position="32"/>
    </location>
</feature>
<name>A0A1H9D5R4_9FLAO</name>
<proteinExistence type="predicted"/>
<feature type="transmembrane region" description="Helical" evidence="1">
    <location>
        <begin position="68"/>
        <end position="88"/>
    </location>
</feature>
<evidence type="ECO:0000313" key="2">
    <source>
        <dbReference type="EMBL" id="SEQ08203.1"/>
    </source>
</evidence>
<protein>
    <submittedName>
        <fullName evidence="2">Uncharacterized protein</fullName>
    </submittedName>
</protein>
<dbReference type="Proteomes" id="UP000198648">
    <property type="component" value="Unassembled WGS sequence"/>
</dbReference>